<dbReference type="InterPro" id="IPR036938">
    <property type="entry name" value="PAP2/HPO_sf"/>
</dbReference>
<keyword evidence="1" id="KW-1133">Transmembrane helix</keyword>
<feature type="domain" description="Phosphatidic acid phosphatase type 2/haloperoxidase" evidence="2">
    <location>
        <begin position="61"/>
        <end position="181"/>
    </location>
</feature>
<dbReference type="HOGENOM" id="CLU_068892_1_1_9"/>
<keyword evidence="4" id="KW-1185">Reference proteome</keyword>
<feature type="transmembrane region" description="Helical" evidence="1">
    <location>
        <begin position="193"/>
        <end position="209"/>
    </location>
</feature>
<feature type="transmembrane region" description="Helical" evidence="1">
    <location>
        <begin position="60"/>
        <end position="78"/>
    </location>
</feature>
<dbReference type="PANTHER" id="PTHR14969:SF13">
    <property type="entry name" value="AT30094P"/>
    <property type="match status" value="1"/>
</dbReference>
<proteinExistence type="predicted"/>
<dbReference type="InterPro" id="IPR000326">
    <property type="entry name" value="PAP2/HPO"/>
</dbReference>
<dbReference type="eggNOG" id="COG0671">
    <property type="taxonomic scope" value="Bacteria"/>
</dbReference>
<organism evidence="3 4">
    <name type="scientific">Butyrivibrio proteoclasticus (strain ATCC 51982 / DSM 14932 / B316)</name>
    <name type="common">Clostridium proteoclasticum</name>
    <dbReference type="NCBI Taxonomy" id="515622"/>
    <lineage>
        <taxon>Bacteria</taxon>
        <taxon>Bacillati</taxon>
        <taxon>Bacillota</taxon>
        <taxon>Clostridia</taxon>
        <taxon>Lachnospirales</taxon>
        <taxon>Lachnospiraceae</taxon>
        <taxon>Butyrivibrio</taxon>
    </lineage>
</organism>
<evidence type="ECO:0000313" key="3">
    <source>
        <dbReference type="EMBL" id="ADL34576.1"/>
    </source>
</evidence>
<reference evidence="3 4" key="1">
    <citation type="journal article" date="2010" name="PLoS ONE">
        <title>The glycobiome of the rumen bacterium Butyrivibrio proteoclasticus B316(T) highlights adaptation to a polysaccharide-rich environment.</title>
        <authorList>
            <person name="Kelly W.J."/>
            <person name="Leahy S.C."/>
            <person name="Altermann E."/>
            <person name="Yeoman C.J."/>
            <person name="Dunne J.C."/>
            <person name="Kong Z."/>
            <person name="Pacheco D.M."/>
            <person name="Li D."/>
            <person name="Noel S.J."/>
            <person name="Moon C.D."/>
            <person name="Cookson A.L."/>
            <person name="Attwood G.T."/>
        </authorList>
    </citation>
    <scope>NUCLEOTIDE SEQUENCE [LARGE SCALE GENOMIC DNA]</scope>
    <source>
        <strain evidence="4">ATCC 51982 / DSM 14932 / B316</strain>
    </source>
</reference>
<feature type="transmembrane region" description="Helical" evidence="1">
    <location>
        <begin position="32"/>
        <end position="54"/>
    </location>
</feature>
<feature type="transmembrane region" description="Helical" evidence="1">
    <location>
        <begin position="164"/>
        <end position="184"/>
    </location>
</feature>
<keyword evidence="1" id="KW-0812">Transmembrane</keyword>
<dbReference type="SUPFAM" id="SSF48317">
    <property type="entry name" value="Acid phosphatase/Vanadium-dependent haloperoxidase"/>
    <property type="match status" value="1"/>
</dbReference>
<dbReference type="Proteomes" id="UP000001299">
    <property type="component" value="Chromosome 1"/>
</dbReference>
<protein>
    <submittedName>
        <fullName evidence="3">PAP2 family protein</fullName>
    </submittedName>
</protein>
<accession>E0RWQ0</accession>
<dbReference type="KEGG" id="bpb:bpr_I1841"/>
<dbReference type="RefSeq" id="WP_013281230.1">
    <property type="nucleotide sequence ID" value="NC_014387.1"/>
</dbReference>
<evidence type="ECO:0000256" key="1">
    <source>
        <dbReference type="SAM" id="Phobius"/>
    </source>
</evidence>
<gene>
    <name evidence="3" type="ordered locus">bpr_I1841</name>
</gene>
<name>E0RWQ0_BUTPB</name>
<dbReference type="SMART" id="SM00014">
    <property type="entry name" value="acidPPc"/>
    <property type="match status" value="1"/>
</dbReference>
<dbReference type="Pfam" id="PF01569">
    <property type="entry name" value="PAP2"/>
    <property type="match status" value="1"/>
</dbReference>
<dbReference type="Gene3D" id="1.20.144.10">
    <property type="entry name" value="Phosphatidic acid phosphatase type 2/haloperoxidase"/>
    <property type="match status" value="1"/>
</dbReference>
<evidence type="ECO:0000313" key="4">
    <source>
        <dbReference type="Proteomes" id="UP000001299"/>
    </source>
</evidence>
<dbReference type="STRING" id="515622.bpr_I1841"/>
<feature type="transmembrane region" description="Helical" evidence="1">
    <location>
        <begin position="244"/>
        <end position="265"/>
    </location>
</feature>
<sequence>MGVVVGNSFWFDFEVELMEFLQRTIGDTGISIISFFSYFGEELILILLLGFLFWCYDKKAAIYIGTNVMVGLVFTPLIKNFFWRRRPYFDHETIKCLRPVDKKADIYDIAAQGFSFPSGHSTNSATVYGSLARFYKKPVFTAVAFILPLLVGLSRVIVGCHYPTDVLFGWLSGALIIFVIPALVRRFSEEKRWIIYLIIFLISCIGLLYCKTSDYYTGLGLMGGFFLSVEFDRRVVKFENTRKPLWCITRLLGGFIIYFALNTLLKMPFSKVFLDSGVFLANIVRFIRYTIVAFVTIGVYPLVFRVEKVFSKNN</sequence>
<keyword evidence="1" id="KW-0472">Membrane</keyword>
<feature type="transmembrane region" description="Helical" evidence="1">
    <location>
        <begin position="285"/>
        <end position="304"/>
    </location>
</feature>
<dbReference type="EMBL" id="CP001810">
    <property type="protein sequence ID" value="ADL34576.1"/>
    <property type="molecule type" value="Genomic_DNA"/>
</dbReference>
<dbReference type="AlphaFoldDB" id="E0RWQ0"/>
<feature type="transmembrane region" description="Helical" evidence="1">
    <location>
        <begin position="139"/>
        <end position="158"/>
    </location>
</feature>
<dbReference type="PANTHER" id="PTHR14969">
    <property type="entry name" value="SPHINGOSINE-1-PHOSPHATE PHOSPHOHYDROLASE"/>
    <property type="match status" value="1"/>
</dbReference>
<evidence type="ECO:0000259" key="2">
    <source>
        <dbReference type="SMART" id="SM00014"/>
    </source>
</evidence>